<dbReference type="AlphaFoldDB" id="M3GWW1"/>
<comment type="caution">
    <text evidence="2">The sequence shown here is derived from an EMBL/GenBank/DDBJ whole genome shotgun (WGS) entry which is preliminary data.</text>
</comment>
<dbReference type="GO" id="GO:0016740">
    <property type="term" value="F:transferase activity"/>
    <property type="evidence" value="ECO:0007669"/>
    <property type="project" value="UniProtKB-KW"/>
</dbReference>
<accession>M3GWW1</accession>
<evidence type="ECO:0000313" key="3">
    <source>
        <dbReference type="Proteomes" id="UP000011770"/>
    </source>
</evidence>
<gene>
    <name evidence="2" type="ORF">LEP1GSC188_5007</name>
</gene>
<keyword evidence="1" id="KW-0812">Transmembrane</keyword>
<feature type="transmembrane region" description="Helical" evidence="1">
    <location>
        <begin position="30"/>
        <end position="52"/>
    </location>
</feature>
<dbReference type="EMBL" id="AHOR02000035">
    <property type="protein sequence ID" value="EMF81401.1"/>
    <property type="molecule type" value="Genomic_DNA"/>
</dbReference>
<proteinExistence type="predicted"/>
<keyword evidence="1" id="KW-1133">Transmembrane helix</keyword>
<organism evidence="2 3">
    <name type="scientific">Leptospira weilii serovar Topaz str. LT2116</name>
    <dbReference type="NCBI Taxonomy" id="1088540"/>
    <lineage>
        <taxon>Bacteria</taxon>
        <taxon>Pseudomonadati</taxon>
        <taxon>Spirochaetota</taxon>
        <taxon>Spirochaetia</taxon>
        <taxon>Leptospirales</taxon>
        <taxon>Leptospiraceae</taxon>
        <taxon>Leptospira</taxon>
    </lineage>
</organism>
<name>M3GWW1_9LEPT</name>
<reference evidence="2 3" key="1">
    <citation type="submission" date="2013-01" db="EMBL/GenBank/DDBJ databases">
        <authorList>
            <person name="Harkins D.M."/>
            <person name="Durkin A.S."/>
            <person name="Brinkac L.M."/>
            <person name="Haft D.H."/>
            <person name="Selengut J.D."/>
            <person name="Sanka R."/>
            <person name="DePew J."/>
            <person name="Purushe J."/>
            <person name="Tulsiani S.M."/>
            <person name="Graham G.C."/>
            <person name="Burns M.-A."/>
            <person name="Dohnt M.F."/>
            <person name="Smythe L.D."/>
            <person name="McKay D.B."/>
            <person name="Craig S.B."/>
            <person name="Vinetz J.M."/>
            <person name="Sutton G.G."/>
            <person name="Nierman W.C."/>
            <person name="Fouts D.E."/>
        </authorList>
    </citation>
    <scope>NUCLEOTIDE SEQUENCE [LARGE SCALE GENOMIC DNA]</scope>
    <source>
        <strain evidence="2 3">LT2116</strain>
    </source>
</reference>
<evidence type="ECO:0000313" key="2">
    <source>
        <dbReference type="EMBL" id="EMF81401.1"/>
    </source>
</evidence>
<sequence>MVATGYLLFQEHKIVRASGENLLPAKFYQFHSYISLILFTGLLSDRIFYLAILDSKAYLK</sequence>
<evidence type="ECO:0000256" key="1">
    <source>
        <dbReference type="SAM" id="Phobius"/>
    </source>
</evidence>
<dbReference type="Proteomes" id="UP000011770">
    <property type="component" value="Unassembled WGS sequence"/>
</dbReference>
<protein>
    <submittedName>
        <fullName evidence="2">Dimethylallyltranstransferase domain protein</fullName>
    </submittedName>
</protein>
<keyword evidence="2" id="KW-0808">Transferase</keyword>
<keyword evidence="1" id="KW-0472">Membrane</keyword>